<name>A0A2S2QXL8_9HEMI</name>
<feature type="domain" description="C2H2-type" evidence="11">
    <location>
        <begin position="525"/>
        <end position="547"/>
    </location>
</feature>
<dbReference type="SUPFAM" id="SSF57667">
    <property type="entry name" value="beta-beta-alpha zinc fingers"/>
    <property type="match status" value="6"/>
</dbReference>
<evidence type="ECO:0000256" key="5">
    <source>
        <dbReference type="ARBA" id="ARBA00022833"/>
    </source>
</evidence>
<evidence type="ECO:0000256" key="4">
    <source>
        <dbReference type="ARBA" id="ARBA00022771"/>
    </source>
</evidence>
<comment type="subcellular location">
    <subcellularLocation>
        <location evidence="1">Nucleus</location>
    </subcellularLocation>
</comment>
<dbReference type="GO" id="GO:0008270">
    <property type="term" value="F:zinc ion binding"/>
    <property type="evidence" value="ECO:0007669"/>
    <property type="project" value="UniProtKB-KW"/>
</dbReference>
<dbReference type="RefSeq" id="XP_025423710.1">
    <property type="nucleotide sequence ID" value="XM_025567925.1"/>
</dbReference>
<dbReference type="InterPro" id="IPR050888">
    <property type="entry name" value="ZnF_C2H2-type_TF"/>
</dbReference>
<keyword evidence="4 10" id="KW-0863">Zinc-finger</keyword>
<evidence type="ECO:0000256" key="6">
    <source>
        <dbReference type="ARBA" id="ARBA00023015"/>
    </source>
</evidence>
<evidence type="ECO:0000256" key="7">
    <source>
        <dbReference type="ARBA" id="ARBA00023125"/>
    </source>
</evidence>
<dbReference type="EMBL" id="GGMS01012669">
    <property type="protein sequence ID" value="MBY81872.1"/>
    <property type="molecule type" value="Transcribed_RNA"/>
</dbReference>
<dbReference type="OrthoDB" id="6077919at2759"/>
<feature type="domain" description="C2H2-type" evidence="11">
    <location>
        <begin position="397"/>
        <end position="427"/>
    </location>
</feature>
<keyword evidence="13" id="KW-1185">Reference proteome</keyword>
<dbReference type="Pfam" id="PF13912">
    <property type="entry name" value="zf-C2H2_6"/>
    <property type="match status" value="3"/>
</dbReference>
<dbReference type="InterPro" id="IPR013087">
    <property type="entry name" value="Znf_C2H2_type"/>
</dbReference>
<keyword evidence="2" id="KW-0479">Metal-binding</keyword>
<evidence type="ECO:0000259" key="11">
    <source>
        <dbReference type="PROSITE" id="PS50157"/>
    </source>
</evidence>
<dbReference type="PROSITE" id="PS50157">
    <property type="entry name" value="ZINC_FINGER_C2H2_2"/>
    <property type="match status" value="11"/>
</dbReference>
<dbReference type="Gene3D" id="3.30.160.60">
    <property type="entry name" value="Classic Zinc Finger"/>
    <property type="match status" value="8"/>
</dbReference>
<proteinExistence type="predicted"/>
<feature type="domain" description="C2H2-type" evidence="11">
    <location>
        <begin position="552"/>
        <end position="580"/>
    </location>
</feature>
<evidence type="ECO:0000256" key="1">
    <source>
        <dbReference type="ARBA" id="ARBA00004123"/>
    </source>
</evidence>
<feature type="domain" description="C2H2-type" evidence="11">
    <location>
        <begin position="256"/>
        <end position="283"/>
    </location>
</feature>
<organism evidence="12">
    <name type="scientific">Sipha flava</name>
    <name type="common">yellow sugarcane aphid</name>
    <dbReference type="NCBI Taxonomy" id="143950"/>
    <lineage>
        <taxon>Eukaryota</taxon>
        <taxon>Metazoa</taxon>
        <taxon>Ecdysozoa</taxon>
        <taxon>Arthropoda</taxon>
        <taxon>Hexapoda</taxon>
        <taxon>Insecta</taxon>
        <taxon>Pterygota</taxon>
        <taxon>Neoptera</taxon>
        <taxon>Paraneoptera</taxon>
        <taxon>Hemiptera</taxon>
        <taxon>Sternorrhyncha</taxon>
        <taxon>Aphidomorpha</taxon>
        <taxon>Aphidoidea</taxon>
        <taxon>Aphididae</taxon>
        <taxon>Sipha</taxon>
    </lineage>
</organism>
<sequence length="596" mass="70262">MQWCIRDSFNGGVLKFNRFMMTEVGVLESFTFMHSAINLNSQHEQFLNRIQSSIDELKKWLRNVCTEWKAEDLASLGNVIEPPMTPNNIDLNINGPDYITPLIKEKIDSVLGFRNPVSPILWSVGLRPIQDCNSKDGFEIDDNQRLPTDFVAPSFGDYGSPSSEPWNVFQVSSYDLDQTNIDEKGPQTPNIKFYRKEENDTIQDVSSNSACFPNEIIQDVSVFSCQKCKNEFKTFEELEEHLKEHQLKSKSTNLHLTCDYCNKTFYQKSNLRLHMLIHENVKPYTCPYCNKQFTQKSTRDIHVTKHTGDYSYICYVCDKKYPSKGKLEFHMKTHQEAQYECSVCSKRFSTQQYLNYHLKVHPDQNTLGFNCDICHSVFKKRRSLLAHRKQEHPFCMFKCPTLECDKEFTTIQLLNRHYKRLHEIKEKSVICTECGKSFSFPNYLQKHIARVHGPKRLLKFKCRRCPLRFDSDVMLHAHMESHPKDEKKKESKRVSCPRESCNLTFYNRVGLRYHIAEKHDNIYRYECDVCQKKFVRKNHYELHTAIHLKPHFTCNMCCKKFRKKSRLAAHWKKTHQEETFDFGMLFSVDTLQKLNL</sequence>
<protein>
    <submittedName>
        <fullName evidence="12 14">Zinc finger protein</fullName>
    </submittedName>
</protein>
<evidence type="ECO:0000256" key="8">
    <source>
        <dbReference type="ARBA" id="ARBA00023163"/>
    </source>
</evidence>
<dbReference type="PROSITE" id="PS00028">
    <property type="entry name" value="ZINC_FINGER_C2H2_1"/>
    <property type="match status" value="11"/>
</dbReference>
<feature type="domain" description="C2H2-type" evidence="11">
    <location>
        <begin position="339"/>
        <end position="366"/>
    </location>
</feature>
<dbReference type="FunFam" id="3.30.160.60:FF:000325">
    <property type="entry name" value="ZFP90 zinc finger protein"/>
    <property type="match status" value="1"/>
</dbReference>
<accession>A0A2S2QXL8</accession>
<evidence type="ECO:0000313" key="12">
    <source>
        <dbReference type="EMBL" id="MBY81872.1"/>
    </source>
</evidence>
<evidence type="ECO:0000313" key="14">
    <source>
        <dbReference type="RefSeq" id="XP_025423710.1"/>
    </source>
</evidence>
<evidence type="ECO:0000256" key="10">
    <source>
        <dbReference type="PROSITE-ProRule" id="PRU00042"/>
    </source>
</evidence>
<dbReference type="InterPro" id="IPR036236">
    <property type="entry name" value="Znf_C2H2_sf"/>
</dbReference>
<keyword evidence="7" id="KW-0238">DNA-binding</keyword>
<feature type="domain" description="C2H2-type" evidence="11">
    <location>
        <begin position="460"/>
        <end position="487"/>
    </location>
</feature>
<dbReference type="GO" id="GO:0005634">
    <property type="term" value="C:nucleus"/>
    <property type="evidence" value="ECO:0007669"/>
    <property type="project" value="UniProtKB-SubCell"/>
</dbReference>
<feature type="domain" description="C2H2-type" evidence="11">
    <location>
        <begin position="429"/>
        <end position="457"/>
    </location>
</feature>
<keyword evidence="8" id="KW-0804">Transcription</keyword>
<dbReference type="GO" id="GO:0003677">
    <property type="term" value="F:DNA binding"/>
    <property type="evidence" value="ECO:0007669"/>
    <property type="project" value="UniProtKB-KW"/>
</dbReference>
<reference evidence="12" key="1">
    <citation type="submission" date="2018-04" db="EMBL/GenBank/DDBJ databases">
        <title>Transcriptome assembly of Sipha flava.</title>
        <authorList>
            <person name="Scully E.D."/>
            <person name="Geib S.M."/>
            <person name="Palmer N.A."/>
            <person name="Koch K."/>
            <person name="Bradshaw J."/>
            <person name="Heng-Moss T."/>
            <person name="Sarath G."/>
        </authorList>
    </citation>
    <scope>NUCLEOTIDE SEQUENCE</scope>
</reference>
<evidence type="ECO:0000256" key="2">
    <source>
        <dbReference type="ARBA" id="ARBA00022723"/>
    </source>
</evidence>
<dbReference type="Proteomes" id="UP000694846">
    <property type="component" value="Unplaced"/>
</dbReference>
<dbReference type="Pfam" id="PF00096">
    <property type="entry name" value="zf-C2H2"/>
    <property type="match status" value="5"/>
</dbReference>
<dbReference type="FunFam" id="3.30.160.60:FF:000110">
    <property type="entry name" value="Zinc finger protein-like"/>
    <property type="match status" value="1"/>
</dbReference>
<feature type="domain" description="C2H2-type" evidence="11">
    <location>
        <begin position="369"/>
        <end position="392"/>
    </location>
</feature>
<evidence type="ECO:0000256" key="9">
    <source>
        <dbReference type="ARBA" id="ARBA00023242"/>
    </source>
</evidence>
<dbReference type="FunFam" id="3.30.160.60:FF:000446">
    <property type="entry name" value="Zinc finger protein"/>
    <property type="match status" value="1"/>
</dbReference>
<evidence type="ECO:0000256" key="3">
    <source>
        <dbReference type="ARBA" id="ARBA00022737"/>
    </source>
</evidence>
<keyword evidence="3" id="KW-0677">Repeat</keyword>
<dbReference type="PANTHER" id="PTHR24406">
    <property type="entry name" value="TRANSCRIPTIONAL REPRESSOR CTCFL-RELATED"/>
    <property type="match status" value="1"/>
</dbReference>
<gene>
    <name evidence="12" type="primary">ZNF235_4</name>
    <name evidence="14" type="synonym">LOC112693043</name>
    <name evidence="12" type="ORF">g.135298</name>
</gene>
<feature type="domain" description="C2H2-type" evidence="11">
    <location>
        <begin position="223"/>
        <end position="250"/>
    </location>
</feature>
<dbReference type="SMART" id="SM00355">
    <property type="entry name" value="ZnF_C2H2"/>
    <property type="match status" value="12"/>
</dbReference>
<feature type="domain" description="C2H2-type" evidence="11">
    <location>
        <begin position="312"/>
        <end position="339"/>
    </location>
</feature>
<feature type="domain" description="C2H2-type" evidence="11">
    <location>
        <begin position="284"/>
        <end position="311"/>
    </location>
</feature>
<dbReference type="AlphaFoldDB" id="A0A2S2QXL8"/>
<keyword evidence="9" id="KW-0539">Nucleus</keyword>
<keyword evidence="6" id="KW-0805">Transcription regulation</keyword>
<keyword evidence="5" id="KW-0862">Zinc</keyword>
<reference evidence="14" key="2">
    <citation type="submission" date="2025-04" db="UniProtKB">
        <authorList>
            <consortium name="RefSeq"/>
        </authorList>
    </citation>
    <scope>IDENTIFICATION</scope>
    <source>
        <tissue evidence="14">Whole body</tissue>
    </source>
</reference>
<evidence type="ECO:0000313" key="13">
    <source>
        <dbReference type="Proteomes" id="UP000694846"/>
    </source>
</evidence>